<comment type="caution">
    <text evidence="2">The sequence shown here is derived from an EMBL/GenBank/DDBJ whole genome shotgun (WGS) entry which is preliminary data.</text>
</comment>
<dbReference type="AlphaFoldDB" id="A0A7Y0HGS0"/>
<accession>A0A7Y0HGS0</accession>
<dbReference type="Pfam" id="PF04972">
    <property type="entry name" value="BON"/>
    <property type="match status" value="1"/>
</dbReference>
<dbReference type="InterPro" id="IPR006311">
    <property type="entry name" value="TAT_signal"/>
</dbReference>
<dbReference type="PROSITE" id="PS50914">
    <property type="entry name" value="BON"/>
    <property type="match status" value="1"/>
</dbReference>
<dbReference type="RefSeq" id="WP_169624961.1">
    <property type="nucleotide sequence ID" value="NZ_JABBNT010000002.1"/>
</dbReference>
<evidence type="ECO:0000259" key="1">
    <source>
        <dbReference type="PROSITE" id="PS50914"/>
    </source>
</evidence>
<feature type="domain" description="BON" evidence="1">
    <location>
        <begin position="127"/>
        <end position="195"/>
    </location>
</feature>
<dbReference type="Proteomes" id="UP000539372">
    <property type="component" value="Unassembled WGS sequence"/>
</dbReference>
<proteinExistence type="predicted"/>
<dbReference type="EMBL" id="JABBNT010000002">
    <property type="protein sequence ID" value="NMM44634.1"/>
    <property type="molecule type" value="Genomic_DNA"/>
</dbReference>
<protein>
    <submittedName>
        <fullName evidence="2">BON domain-containing protein</fullName>
    </submittedName>
</protein>
<reference evidence="2 3" key="1">
    <citation type="submission" date="2020-04" db="EMBL/GenBank/DDBJ databases">
        <title>Rhodospirillaceae bacterium KN72 isolated from deep sea.</title>
        <authorList>
            <person name="Zhang D.-C."/>
        </authorList>
    </citation>
    <scope>NUCLEOTIDE SEQUENCE [LARGE SCALE GENOMIC DNA]</scope>
    <source>
        <strain evidence="2 3">KN72</strain>
    </source>
</reference>
<evidence type="ECO:0000313" key="2">
    <source>
        <dbReference type="EMBL" id="NMM44634.1"/>
    </source>
</evidence>
<gene>
    <name evidence="2" type="ORF">HH303_09085</name>
</gene>
<organism evidence="2 3">
    <name type="scientific">Pacificispira spongiicola</name>
    <dbReference type="NCBI Taxonomy" id="2729598"/>
    <lineage>
        <taxon>Bacteria</taxon>
        <taxon>Pseudomonadati</taxon>
        <taxon>Pseudomonadota</taxon>
        <taxon>Alphaproteobacteria</taxon>
        <taxon>Rhodospirillales</taxon>
        <taxon>Rhodospirillaceae</taxon>
        <taxon>Pacificispira</taxon>
    </lineage>
</organism>
<dbReference type="InterPro" id="IPR007055">
    <property type="entry name" value="BON_dom"/>
</dbReference>
<name>A0A7Y0HGS0_9PROT</name>
<sequence length="195" mass="21385">MTTENPTRRTILATAAAAGLLGLAACSPVTLVQRAVEDRSAEDIAEDNRIVIGVNKLMAKYKTASVSTEIYEQRLLVYGIVDDKAVYDGFRSEIGNIAGIRKLYWQVKHMTEAQQEAEGDRMIGFAEGLKVKAEIEADWLNAEGVESLNFRVAVDPLGAAYVLGRAKSATERDRAIAVVRNTPRVRSVADYIVVR</sequence>
<dbReference type="PROSITE" id="PS51318">
    <property type="entry name" value="TAT"/>
    <property type="match status" value="1"/>
</dbReference>
<keyword evidence="3" id="KW-1185">Reference proteome</keyword>
<evidence type="ECO:0000313" key="3">
    <source>
        <dbReference type="Proteomes" id="UP000539372"/>
    </source>
</evidence>